<reference evidence="1" key="1">
    <citation type="submission" date="2018-02" db="EMBL/GenBank/DDBJ databases">
        <title>Rhizophora mucronata_Transcriptome.</title>
        <authorList>
            <person name="Meera S.P."/>
            <person name="Sreeshan A."/>
            <person name="Augustine A."/>
        </authorList>
    </citation>
    <scope>NUCLEOTIDE SEQUENCE</scope>
    <source>
        <tissue evidence="1">Leaf</tissue>
    </source>
</reference>
<dbReference type="AlphaFoldDB" id="A0A2P2IZV2"/>
<evidence type="ECO:0000313" key="1">
    <source>
        <dbReference type="EMBL" id="MBW86727.1"/>
    </source>
</evidence>
<proteinExistence type="predicted"/>
<organism evidence="1">
    <name type="scientific">Rhizophora mucronata</name>
    <name type="common">Asiatic mangrove</name>
    <dbReference type="NCBI Taxonomy" id="61149"/>
    <lineage>
        <taxon>Eukaryota</taxon>
        <taxon>Viridiplantae</taxon>
        <taxon>Streptophyta</taxon>
        <taxon>Embryophyta</taxon>
        <taxon>Tracheophyta</taxon>
        <taxon>Spermatophyta</taxon>
        <taxon>Magnoliopsida</taxon>
        <taxon>eudicotyledons</taxon>
        <taxon>Gunneridae</taxon>
        <taxon>Pentapetalae</taxon>
        <taxon>rosids</taxon>
        <taxon>fabids</taxon>
        <taxon>Malpighiales</taxon>
        <taxon>Rhizophoraceae</taxon>
        <taxon>Rhizophora</taxon>
    </lineage>
</organism>
<accession>A0A2P2IZV2</accession>
<protein>
    <submittedName>
        <fullName evidence="1">Uncharacterized protein</fullName>
    </submittedName>
</protein>
<dbReference type="EMBL" id="GGEC01006244">
    <property type="protein sequence ID" value="MBW86727.1"/>
    <property type="molecule type" value="Transcribed_RNA"/>
</dbReference>
<name>A0A2P2IZV2_RHIMU</name>
<sequence length="49" mass="5414">MIYCNVNDMSKQVMKYVQGPSSSDCQEIVTTGANHNTIFLSSIFSVVLL</sequence>